<evidence type="ECO:0008006" key="14">
    <source>
        <dbReference type="Google" id="ProtNLM"/>
    </source>
</evidence>
<evidence type="ECO:0000313" key="13">
    <source>
        <dbReference type="Proteomes" id="UP001150941"/>
    </source>
</evidence>
<feature type="repeat" description="Solcar" evidence="9">
    <location>
        <begin position="3"/>
        <end position="87"/>
    </location>
</feature>
<organism evidence="12 13">
    <name type="scientific">Penicillium chermesinum</name>
    <dbReference type="NCBI Taxonomy" id="63820"/>
    <lineage>
        <taxon>Eukaryota</taxon>
        <taxon>Fungi</taxon>
        <taxon>Dikarya</taxon>
        <taxon>Ascomycota</taxon>
        <taxon>Pezizomycotina</taxon>
        <taxon>Eurotiomycetes</taxon>
        <taxon>Eurotiomycetidae</taxon>
        <taxon>Eurotiales</taxon>
        <taxon>Aspergillaceae</taxon>
        <taxon>Penicillium</taxon>
    </lineage>
</organism>
<protein>
    <recommendedName>
        <fullName evidence="14">Mitochondrial carrier</fullName>
    </recommendedName>
</protein>
<evidence type="ECO:0000256" key="9">
    <source>
        <dbReference type="PROSITE-ProRule" id="PRU00282"/>
    </source>
</evidence>
<keyword evidence="6" id="KW-0999">Mitochondrion inner membrane</keyword>
<name>A0A9W9PKE5_9EURO</name>
<feature type="transmembrane region" description="Helical" evidence="11">
    <location>
        <begin position="360"/>
        <end position="379"/>
    </location>
</feature>
<dbReference type="PANTHER" id="PTHR45667">
    <property type="entry name" value="S-ADENOSYLMETHIONINE MITOCHONDRIAL CARRIER PROTEIN"/>
    <property type="match status" value="1"/>
</dbReference>
<dbReference type="GeneID" id="83197092"/>
<evidence type="ECO:0000256" key="10">
    <source>
        <dbReference type="RuleBase" id="RU000488"/>
    </source>
</evidence>
<accession>A0A9W9PKE5</accession>
<keyword evidence="7 11" id="KW-1133">Transmembrane helix</keyword>
<evidence type="ECO:0000256" key="7">
    <source>
        <dbReference type="ARBA" id="ARBA00022989"/>
    </source>
</evidence>
<dbReference type="PROSITE" id="PS50920">
    <property type="entry name" value="SOLCAR"/>
    <property type="match status" value="3"/>
</dbReference>
<dbReference type="InterPro" id="IPR018108">
    <property type="entry name" value="MCP_transmembrane"/>
</dbReference>
<comment type="similarity">
    <text evidence="2 10">Belongs to the mitochondrial carrier (TC 2.A.29) family.</text>
</comment>
<keyword evidence="3 10" id="KW-0813">Transport</keyword>
<comment type="subcellular location">
    <subcellularLocation>
        <location evidence="1">Membrane</location>
        <topology evidence="1">Multi-pass membrane protein</topology>
    </subcellularLocation>
</comment>
<evidence type="ECO:0000313" key="12">
    <source>
        <dbReference type="EMBL" id="KAJ5249041.1"/>
    </source>
</evidence>
<keyword evidence="8 9" id="KW-0472">Membrane</keyword>
<dbReference type="RefSeq" id="XP_058335820.1">
    <property type="nucleotide sequence ID" value="XM_058469789.1"/>
</dbReference>
<evidence type="ECO:0000256" key="8">
    <source>
        <dbReference type="ARBA" id="ARBA00023136"/>
    </source>
</evidence>
<evidence type="ECO:0000256" key="11">
    <source>
        <dbReference type="SAM" id="Phobius"/>
    </source>
</evidence>
<keyword evidence="5" id="KW-0677">Repeat</keyword>
<dbReference type="AlphaFoldDB" id="A0A9W9PKE5"/>
<dbReference type="InterPro" id="IPR023395">
    <property type="entry name" value="MCP_dom_sf"/>
</dbReference>
<sequence length="455" mass="48944">MYNTNTDIWAAGAFAAVVVDFIVYPVDTLKTRIQSANYEKQFKDAQTGALKRNVLFKGLYQGVWSVVFSTIPSSGAFFTTYEAVKSALHKTSTGANSSHPTAQSKRLPLHSLPTPIMHAIASSSAEAVSCLILTPAEVIKQNAQMIPSDNTPKLNMPRKTPIVQVLSQFKSQPWRLWSGYSALLGRNLPTTGIQFPLFEYVRARMVEWRRRRREERGIRWTGQREVLVERAGLTGLSAGMAGAVAASVTTPIDVVKTRMMLSASGSTGGKGGEMRRGGTGKGRLRLEGIFSVRKGLGVFDICGWLSTGATAFRSGSSFFFFSQTTAFPSFSCLSFGSGFGLTGCLFFFQATLFAGSATDASSLFFLIFELLLLIFDLLFTGPLFLFAPGAALFCFASSGSSSDLSILGLGFTRPGTSSVSCESFTVSVGFDGAPTAFTIITSDFAVFALCLSHSS</sequence>
<feature type="repeat" description="Solcar" evidence="9">
    <location>
        <begin position="229"/>
        <end position="327"/>
    </location>
</feature>
<dbReference type="EMBL" id="JAPQKS010000001">
    <property type="protein sequence ID" value="KAJ5249041.1"/>
    <property type="molecule type" value="Genomic_DNA"/>
</dbReference>
<reference evidence="12" key="1">
    <citation type="submission" date="2022-11" db="EMBL/GenBank/DDBJ databases">
        <authorList>
            <person name="Petersen C."/>
        </authorList>
    </citation>
    <scope>NUCLEOTIDE SEQUENCE</scope>
    <source>
        <strain evidence="12">IBT 19713</strain>
    </source>
</reference>
<evidence type="ECO:0000256" key="5">
    <source>
        <dbReference type="ARBA" id="ARBA00022737"/>
    </source>
</evidence>
<evidence type="ECO:0000256" key="6">
    <source>
        <dbReference type="ARBA" id="ARBA00022792"/>
    </source>
</evidence>
<dbReference type="GO" id="GO:0016020">
    <property type="term" value="C:membrane"/>
    <property type="evidence" value="ECO:0007669"/>
    <property type="project" value="UniProtKB-SubCell"/>
</dbReference>
<comment type="caution">
    <text evidence="12">The sequence shown here is derived from an EMBL/GenBank/DDBJ whole genome shotgun (WGS) entry which is preliminary data.</text>
</comment>
<dbReference type="OrthoDB" id="250329at2759"/>
<feature type="transmembrane region" description="Helical" evidence="11">
    <location>
        <begin position="326"/>
        <end position="348"/>
    </location>
</feature>
<keyword evidence="6" id="KW-0496">Mitochondrion</keyword>
<dbReference type="Proteomes" id="UP001150941">
    <property type="component" value="Unassembled WGS sequence"/>
</dbReference>
<gene>
    <name evidence="12" type="ORF">N7468_000492</name>
</gene>
<evidence type="ECO:0000256" key="1">
    <source>
        <dbReference type="ARBA" id="ARBA00004141"/>
    </source>
</evidence>
<feature type="repeat" description="Solcar" evidence="9">
    <location>
        <begin position="113"/>
        <end position="204"/>
    </location>
</feature>
<proteinExistence type="inferred from homology"/>
<dbReference type="Gene3D" id="1.50.40.10">
    <property type="entry name" value="Mitochondrial carrier domain"/>
    <property type="match status" value="1"/>
</dbReference>
<evidence type="ECO:0000256" key="2">
    <source>
        <dbReference type="ARBA" id="ARBA00006375"/>
    </source>
</evidence>
<dbReference type="SUPFAM" id="SSF103506">
    <property type="entry name" value="Mitochondrial carrier"/>
    <property type="match status" value="1"/>
</dbReference>
<evidence type="ECO:0000256" key="3">
    <source>
        <dbReference type="ARBA" id="ARBA00022448"/>
    </source>
</evidence>
<keyword evidence="13" id="KW-1185">Reference proteome</keyword>
<dbReference type="Pfam" id="PF00153">
    <property type="entry name" value="Mito_carr"/>
    <property type="match status" value="3"/>
</dbReference>
<evidence type="ECO:0000256" key="4">
    <source>
        <dbReference type="ARBA" id="ARBA00022692"/>
    </source>
</evidence>
<reference evidence="12" key="2">
    <citation type="journal article" date="2023" name="IMA Fungus">
        <title>Comparative genomic study of the Penicillium genus elucidates a diverse pangenome and 15 lateral gene transfer events.</title>
        <authorList>
            <person name="Petersen C."/>
            <person name="Sorensen T."/>
            <person name="Nielsen M.R."/>
            <person name="Sondergaard T.E."/>
            <person name="Sorensen J.L."/>
            <person name="Fitzpatrick D.A."/>
            <person name="Frisvad J.C."/>
            <person name="Nielsen K.L."/>
        </authorList>
    </citation>
    <scope>NUCLEOTIDE SEQUENCE</scope>
    <source>
        <strain evidence="12">IBT 19713</strain>
    </source>
</reference>
<keyword evidence="4 9" id="KW-0812">Transmembrane</keyword>